<evidence type="ECO:0000256" key="3">
    <source>
        <dbReference type="ARBA" id="ARBA00023125"/>
    </source>
</evidence>
<comment type="caution">
    <text evidence="5">The sequence shown here is derived from an EMBL/GenBank/DDBJ whole genome shotgun (WGS) entry which is preliminary data.</text>
</comment>
<gene>
    <name evidence="5" type="ORF">CKF58_04295</name>
</gene>
<proteinExistence type="inferred from homology"/>
<dbReference type="PANTHER" id="PTHR30408">
    <property type="entry name" value="TYPE-1 RESTRICTION ENZYME ECOKI SPECIFICITY PROTEIN"/>
    <property type="match status" value="1"/>
</dbReference>
<dbReference type="InterPro" id="IPR044946">
    <property type="entry name" value="Restrct_endonuc_typeI_TRD_sf"/>
</dbReference>
<evidence type="ECO:0000313" key="5">
    <source>
        <dbReference type="EMBL" id="RIY38446.1"/>
    </source>
</evidence>
<feature type="domain" description="Type I restriction modification DNA specificity" evidence="4">
    <location>
        <begin position="14"/>
        <end position="165"/>
    </location>
</feature>
<protein>
    <recommendedName>
        <fullName evidence="4">Type I restriction modification DNA specificity domain-containing protein</fullName>
    </recommendedName>
</protein>
<evidence type="ECO:0000313" key="6">
    <source>
        <dbReference type="Proteomes" id="UP000265916"/>
    </source>
</evidence>
<evidence type="ECO:0000259" key="4">
    <source>
        <dbReference type="Pfam" id="PF01420"/>
    </source>
</evidence>
<organism evidence="5 6">
    <name type="scientific">Psittacicella hinzii</name>
    <dbReference type="NCBI Taxonomy" id="2028575"/>
    <lineage>
        <taxon>Bacteria</taxon>
        <taxon>Pseudomonadati</taxon>
        <taxon>Pseudomonadota</taxon>
        <taxon>Gammaproteobacteria</taxon>
        <taxon>Pasteurellales</taxon>
        <taxon>Psittacicellaceae</taxon>
        <taxon>Psittacicella</taxon>
    </lineage>
</organism>
<dbReference type="InterPro" id="IPR000055">
    <property type="entry name" value="Restrct_endonuc_typeI_TRD"/>
</dbReference>
<reference evidence="5 6" key="1">
    <citation type="submission" date="2017-08" db="EMBL/GenBank/DDBJ databases">
        <title>Reclassification of Bisgaard taxon 37 and 44.</title>
        <authorList>
            <person name="Christensen H."/>
        </authorList>
    </citation>
    <scope>NUCLEOTIDE SEQUENCE [LARGE SCALE GENOMIC DNA]</scope>
    <source>
        <strain evidence="5 6">111</strain>
    </source>
</reference>
<evidence type="ECO:0000256" key="2">
    <source>
        <dbReference type="ARBA" id="ARBA00022747"/>
    </source>
</evidence>
<dbReference type="CDD" id="cd17255">
    <property type="entry name" value="RMtype1_S_Fco49512ORF2615P-TRD2-CR2_like"/>
    <property type="match status" value="1"/>
</dbReference>
<accession>A0A3A1YLU4</accession>
<dbReference type="EMBL" id="NRJG01000068">
    <property type="protein sequence ID" value="RIY38446.1"/>
    <property type="molecule type" value="Genomic_DNA"/>
</dbReference>
<name>A0A3A1YLU4_9GAMM</name>
<sequence length="396" mass="45940">MQIRPKLSFSECDKPWRKVRVEKIFTLARGYILPVKDISAKASADNPYPVYSSQVKKNGIVGYYHQYLFADAITWTTDGNAGKVSYRAGKFYCTNVCGVLLSDQGYSCEVVAQALNLQTRRYINQASIPKLMNHTMRQIEFYLPTDKRELQLLDRFYQGIEQELQALTQLTKHYQKLKQVLLDKLCPAYQVVKAHAEQIAKNKSDIYICLKNQDLSILRFRDFSQSWQVADLQSIAKIANGLSNQQDASAQGEYPLYVRSANILRSEKYLYDEEVILVPGDGKVGEIYHYYHGKYDCHQRVYRIFNFVPQVTGMYLYYYFQSKFKQHAMQHTVKHTVDSLRIATFENFKVAYSSLEEQQRIVDLFAKVDELIAEANSLLAHYHRFKGKLNQLLLVS</sequence>
<dbReference type="GO" id="GO:0009307">
    <property type="term" value="P:DNA restriction-modification system"/>
    <property type="evidence" value="ECO:0007669"/>
    <property type="project" value="UniProtKB-KW"/>
</dbReference>
<dbReference type="OrthoDB" id="9798929at2"/>
<dbReference type="RefSeq" id="WP_119531327.1">
    <property type="nucleotide sequence ID" value="NZ_JBHSSP010000021.1"/>
</dbReference>
<evidence type="ECO:0000256" key="1">
    <source>
        <dbReference type="ARBA" id="ARBA00010923"/>
    </source>
</evidence>
<comment type="similarity">
    <text evidence="1">Belongs to the type-I restriction system S methylase family.</text>
</comment>
<keyword evidence="2" id="KW-0680">Restriction system</keyword>
<dbReference type="Proteomes" id="UP000265916">
    <property type="component" value="Unassembled WGS sequence"/>
</dbReference>
<dbReference type="AlphaFoldDB" id="A0A3A1YLU4"/>
<dbReference type="Gene3D" id="3.90.220.20">
    <property type="entry name" value="DNA methylase specificity domains"/>
    <property type="match status" value="2"/>
</dbReference>
<dbReference type="Pfam" id="PF01420">
    <property type="entry name" value="Methylase_S"/>
    <property type="match status" value="2"/>
</dbReference>
<feature type="domain" description="Type I restriction modification DNA specificity" evidence="4">
    <location>
        <begin position="226"/>
        <end position="372"/>
    </location>
</feature>
<keyword evidence="6" id="KW-1185">Reference proteome</keyword>
<dbReference type="GO" id="GO:0003677">
    <property type="term" value="F:DNA binding"/>
    <property type="evidence" value="ECO:0007669"/>
    <property type="project" value="UniProtKB-KW"/>
</dbReference>
<dbReference type="PANTHER" id="PTHR30408:SF12">
    <property type="entry name" value="TYPE I RESTRICTION ENZYME MJAVIII SPECIFICITY SUBUNIT"/>
    <property type="match status" value="1"/>
</dbReference>
<keyword evidence="3" id="KW-0238">DNA-binding</keyword>
<dbReference type="SUPFAM" id="SSF116734">
    <property type="entry name" value="DNA methylase specificity domain"/>
    <property type="match status" value="2"/>
</dbReference>
<dbReference type="InterPro" id="IPR052021">
    <property type="entry name" value="Type-I_RS_S_subunit"/>
</dbReference>